<dbReference type="OrthoDB" id="3049698at2759"/>
<dbReference type="EMBL" id="JACAZI010000029">
    <property type="protein sequence ID" value="KAF7333353.1"/>
    <property type="molecule type" value="Genomic_DNA"/>
</dbReference>
<evidence type="ECO:0000313" key="1">
    <source>
        <dbReference type="EMBL" id="KAF7333353.1"/>
    </source>
</evidence>
<gene>
    <name evidence="1" type="ORF">MVEN_02350600</name>
</gene>
<proteinExistence type="predicted"/>
<evidence type="ECO:0000313" key="2">
    <source>
        <dbReference type="Proteomes" id="UP000620124"/>
    </source>
</evidence>
<organism evidence="1 2">
    <name type="scientific">Mycena venus</name>
    <dbReference type="NCBI Taxonomy" id="2733690"/>
    <lineage>
        <taxon>Eukaryota</taxon>
        <taxon>Fungi</taxon>
        <taxon>Dikarya</taxon>
        <taxon>Basidiomycota</taxon>
        <taxon>Agaricomycotina</taxon>
        <taxon>Agaricomycetes</taxon>
        <taxon>Agaricomycetidae</taxon>
        <taxon>Agaricales</taxon>
        <taxon>Marasmiineae</taxon>
        <taxon>Mycenaceae</taxon>
        <taxon>Mycena</taxon>
    </lineage>
</organism>
<dbReference type="Proteomes" id="UP000620124">
    <property type="component" value="Unassembled WGS sequence"/>
</dbReference>
<sequence length="254" mass="28058">MSEILWKRDKAQLPSAEILLKEFGDEVDGLDPLKGKIVEIAADAAYGTNSKHLELYAVMAEHDNAGFPAVRKCALEAWAQELGDKYGLIPVFIHTDKDITEIGMARNRAKAEFGFIDLAFRPYGRADPTEHEGGFLASTQVVAASAPGPHPNSVGTIKIPVTQPRSTAPTDVTNTQKPTRRNPVAMEIDDSDDTPGQHTFCPVEFHQPIVDFMEVHLCAHPLIPGYSHPSLEGIRSWAVRQAYTFCFEHNLREV</sequence>
<protein>
    <submittedName>
        <fullName evidence="1">SWIM-type domain-containing protein</fullName>
    </submittedName>
</protein>
<dbReference type="AlphaFoldDB" id="A0A8H6X2Z7"/>
<comment type="caution">
    <text evidence="1">The sequence shown here is derived from an EMBL/GenBank/DDBJ whole genome shotgun (WGS) entry which is preliminary data.</text>
</comment>
<reference evidence="1" key="1">
    <citation type="submission" date="2020-05" db="EMBL/GenBank/DDBJ databases">
        <title>Mycena genomes resolve the evolution of fungal bioluminescence.</title>
        <authorList>
            <person name="Tsai I.J."/>
        </authorList>
    </citation>
    <scope>NUCLEOTIDE SEQUENCE</scope>
    <source>
        <strain evidence="1">CCC161011</strain>
    </source>
</reference>
<name>A0A8H6X2Z7_9AGAR</name>
<accession>A0A8H6X2Z7</accession>
<keyword evidence="2" id="KW-1185">Reference proteome</keyword>